<dbReference type="PANTHER" id="PTHR10434">
    <property type="entry name" value="1-ACYL-SN-GLYCEROL-3-PHOSPHATE ACYLTRANSFERASE"/>
    <property type="match status" value="1"/>
</dbReference>
<dbReference type="SMART" id="SM00563">
    <property type="entry name" value="PlsC"/>
    <property type="match status" value="1"/>
</dbReference>
<dbReference type="AlphaFoldDB" id="A0A4R7HZU8"/>
<comment type="caution">
    <text evidence="4">The sequence shown here is derived from an EMBL/GenBank/DDBJ whole genome shotgun (WGS) entry which is preliminary data.</text>
</comment>
<reference evidence="4 5" key="1">
    <citation type="submission" date="2019-03" db="EMBL/GenBank/DDBJ databases">
        <title>Sequencing the genomes of 1000 actinobacteria strains.</title>
        <authorList>
            <person name="Klenk H.-P."/>
        </authorList>
    </citation>
    <scope>NUCLEOTIDE SEQUENCE [LARGE SCALE GENOMIC DNA]</scope>
    <source>
        <strain evidence="4 5">DSM 18936</strain>
    </source>
</reference>
<dbReference type="CDD" id="cd07989">
    <property type="entry name" value="LPLAT_AGPAT-like"/>
    <property type="match status" value="1"/>
</dbReference>
<organism evidence="4 5">
    <name type="scientific">Ilumatobacter fluminis</name>
    <dbReference type="NCBI Taxonomy" id="467091"/>
    <lineage>
        <taxon>Bacteria</taxon>
        <taxon>Bacillati</taxon>
        <taxon>Actinomycetota</taxon>
        <taxon>Acidimicrobiia</taxon>
        <taxon>Acidimicrobiales</taxon>
        <taxon>Ilumatobacteraceae</taxon>
        <taxon>Ilumatobacter</taxon>
    </lineage>
</organism>
<protein>
    <submittedName>
        <fullName evidence="4">1-acyl-sn-glycerol-3-phosphate acyltransferase</fullName>
    </submittedName>
</protein>
<dbReference type="PANTHER" id="PTHR10434:SF11">
    <property type="entry name" value="1-ACYL-SN-GLYCEROL-3-PHOSPHATE ACYLTRANSFERASE"/>
    <property type="match status" value="1"/>
</dbReference>
<feature type="domain" description="Phospholipid/glycerol acyltransferase" evidence="3">
    <location>
        <begin position="52"/>
        <end position="165"/>
    </location>
</feature>
<keyword evidence="2 4" id="KW-0012">Acyltransferase</keyword>
<dbReference type="EMBL" id="SOAU01000001">
    <property type="protein sequence ID" value="TDT16294.1"/>
    <property type="molecule type" value="Genomic_DNA"/>
</dbReference>
<keyword evidence="1 4" id="KW-0808">Transferase</keyword>
<sequence length="235" mass="26454">MSDTDHDLFRPGGTFWTRTLYKIGWLLVAFPLKLWTRTTVSGRENLPTDGPYIVCPNHRSYLDTPYAALVPGWGRMRYMGKHTMFKVARLRPLFYALGAFPVNRGKADREALKRAIQVLDAGEALVLFPEGERKSGPMVQPLFEGAMFVAAKANVPMVPVGIGGSERVMPKGKNFIYPRKVHIEIGPPVPPPTAPDGKRVPREAYAEQTERLHTEMQRVFDLAMERVGWSYPVTD</sequence>
<dbReference type="SUPFAM" id="SSF69593">
    <property type="entry name" value="Glycerol-3-phosphate (1)-acyltransferase"/>
    <property type="match status" value="1"/>
</dbReference>
<evidence type="ECO:0000313" key="5">
    <source>
        <dbReference type="Proteomes" id="UP000294558"/>
    </source>
</evidence>
<dbReference type="InterPro" id="IPR002123">
    <property type="entry name" value="Plipid/glycerol_acylTrfase"/>
</dbReference>
<evidence type="ECO:0000256" key="1">
    <source>
        <dbReference type="ARBA" id="ARBA00022679"/>
    </source>
</evidence>
<name>A0A4R7HZU8_9ACTN</name>
<accession>A0A4R7HZU8</accession>
<gene>
    <name evidence="4" type="ORF">BDK89_1878</name>
</gene>
<dbReference type="Pfam" id="PF01553">
    <property type="entry name" value="Acyltransferase"/>
    <property type="match status" value="1"/>
</dbReference>
<dbReference type="Proteomes" id="UP000294558">
    <property type="component" value="Unassembled WGS sequence"/>
</dbReference>
<dbReference type="GO" id="GO:0003841">
    <property type="term" value="F:1-acylglycerol-3-phosphate O-acyltransferase activity"/>
    <property type="evidence" value="ECO:0007669"/>
    <property type="project" value="TreeGrafter"/>
</dbReference>
<evidence type="ECO:0000259" key="3">
    <source>
        <dbReference type="SMART" id="SM00563"/>
    </source>
</evidence>
<evidence type="ECO:0000313" key="4">
    <source>
        <dbReference type="EMBL" id="TDT16294.1"/>
    </source>
</evidence>
<keyword evidence="5" id="KW-1185">Reference proteome</keyword>
<dbReference type="RefSeq" id="WP_133868687.1">
    <property type="nucleotide sequence ID" value="NZ_SOAU01000001.1"/>
</dbReference>
<dbReference type="GO" id="GO:0006654">
    <property type="term" value="P:phosphatidic acid biosynthetic process"/>
    <property type="evidence" value="ECO:0007669"/>
    <property type="project" value="TreeGrafter"/>
</dbReference>
<dbReference type="OrthoDB" id="9806008at2"/>
<proteinExistence type="predicted"/>
<evidence type="ECO:0000256" key="2">
    <source>
        <dbReference type="ARBA" id="ARBA00023315"/>
    </source>
</evidence>